<accession>A0A0D1E6F2</accession>
<reference evidence="2 3" key="1">
    <citation type="journal article" date="2006" name="Nature">
        <title>Insights from the genome of the biotrophic fungal plant pathogen Ustilago maydis.</title>
        <authorList>
            <person name="Kamper J."/>
            <person name="Kahmann R."/>
            <person name="Bolker M."/>
            <person name="Ma L.J."/>
            <person name="Brefort T."/>
            <person name="Saville B.J."/>
            <person name="Banuett F."/>
            <person name="Kronstad J.W."/>
            <person name="Gold S.E."/>
            <person name="Muller O."/>
            <person name="Perlin M.H."/>
            <person name="Wosten H.A."/>
            <person name="de Vries R."/>
            <person name="Ruiz-Herrera J."/>
            <person name="Reynaga-Pena C.G."/>
            <person name="Snetselaar K."/>
            <person name="McCann M."/>
            <person name="Perez-Martin J."/>
            <person name="Feldbrugge M."/>
            <person name="Basse C.W."/>
            <person name="Steinberg G."/>
            <person name="Ibeas J.I."/>
            <person name="Holloman W."/>
            <person name="Guzman P."/>
            <person name="Farman M."/>
            <person name="Stajich J.E."/>
            <person name="Sentandreu R."/>
            <person name="Gonzalez-Prieto J.M."/>
            <person name="Kennell J.C."/>
            <person name="Molina L."/>
            <person name="Schirawski J."/>
            <person name="Mendoza-Mendoza A."/>
            <person name="Greilinger D."/>
            <person name="Munch K."/>
            <person name="Rossel N."/>
            <person name="Scherer M."/>
            <person name="Vranes M."/>
            <person name="Ladendorf O."/>
            <person name="Vincon V."/>
            <person name="Fuchs U."/>
            <person name="Sandrock B."/>
            <person name="Meng S."/>
            <person name="Ho E.C."/>
            <person name="Cahill M.J."/>
            <person name="Boyce K.J."/>
            <person name="Klose J."/>
            <person name="Klosterman S.J."/>
            <person name="Deelstra H.J."/>
            <person name="Ortiz-Castellanos L."/>
            <person name="Li W."/>
            <person name="Sanchez-Alonso P."/>
            <person name="Schreier P.H."/>
            <person name="Hauser-Hahn I."/>
            <person name="Vaupel M."/>
            <person name="Koopmann E."/>
            <person name="Friedrich G."/>
            <person name="Voss H."/>
            <person name="Schluter T."/>
            <person name="Margolis J."/>
            <person name="Platt D."/>
            <person name="Swimmer C."/>
            <person name="Gnirke A."/>
            <person name="Chen F."/>
            <person name="Vysotskaia V."/>
            <person name="Mannhaupt G."/>
            <person name="Guldener U."/>
            <person name="Munsterkotter M."/>
            <person name="Haase D."/>
            <person name="Oesterheld M."/>
            <person name="Mewes H.W."/>
            <person name="Mauceli E.W."/>
            <person name="DeCaprio D."/>
            <person name="Wade C.M."/>
            <person name="Butler J."/>
            <person name="Young S."/>
            <person name="Jaffe D.B."/>
            <person name="Calvo S."/>
            <person name="Nusbaum C."/>
            <person name="Galagan J."/>
            <person name="Birren B.W."/>
        </authorList>
    </citation>
    <scope>NUCLEOTIDE SEQUENCE [LARGE SCALE GENOMIC DNA]</scope>
    <source>
        <strain evidence="3">DSM 14603 / FGSC 9021 / UM521</strain>
    </source>
</reference>
<feature type="signal peptide" evidence="1">
    <location>
        <begin position="1"/>
        <end position="21"/>
    </location>
</feature>
<organism evidence="2 3">
    <name type="scientific">Mycosarcoma maydis</name>
    <name type="common">Corn smut fungus</name>
    <name type="synonym">Ustilago maydis</name>
    <dbReference type="NCBI Taxonomy" id="5270"/>
    <lineage>
        <taxon>Eukaryota</taxon>
        <taxon>Fungi</taxon>
        <taxon>Dikarya</taxon>
        <taxon>Basidiomycota</taxon>
        <taxon>Ustilaginomycotina</taxon>
        <taxon>Ustilaginomycetes</taxon>
        <taxon>Ustilaginales</taxon>
        <taxon>Ustilaginaceae</taxon>
        <taxon>Mycosarcoma</taxon>
    </lineage>
</organism>
<feature type="chain" id="PRO_5002240700" description="Secreted protein" evidence="1">
    <location>
        <begin position="22"/>
        <end position="124"/>
    </location>
</feature>
<name>A0A0D1E6F2_MYCMD</name>
<dbReference type="RefSeq" id="XP_011387027.1">
    <property type="nucleotide sequence ID" value="XM_011388725.1"/>
</dbReference>
<dbReference type="GeneID" id="23562183"/>
<dbReference type="InParanoid" id="A0A0D1E6F2"/>
<evidence type="ECO:0000313" key="2">
    <source>
        <dbReference type="EMBL" id="KIS71151.1"/>
    </source>
</evidence>
<gene>
    <name evidence="2" type="ORF">UMAG_01061</name>
</gene>
<evidence type="ECO:0008006" key="4">
    <source>
        <dbReference type="Google" id="ProtNLM"/>
    </source>
</evidence>
<keyword evidence="1" id="KW-0732">Signal</keyword>
<proteinExistence type="predicted"/>
<dbReference type="AlphaFoldDB" id="A0A0D1E6F2"/>
<evidence type="ECO:0000256" key="1">
    <source>
        <dbReference type="SAM" id="SignalP"/>
    </source>
</evidence>
<dbReference type="VEuPathDB" id="FungiDB:UMAG_01061"/>
<sequence length="124" mass="14192">MLTTLPILFLLCCFFARFVFLDQRSLRHSIDLGISTLAQAWGLERGGRWACTATHLSYRRRPPASLLWGEACLNLGIGWVSFEEPNLSLFTLHILRKHDNGTYCHFYMPAEETQTRSDAKTVTD</sequence>
<dbReference type="EMBL" id="CM003141">
    <property type="protein sequence ID" value="KIS71151.1"/>
    <property type="molecule type" value="Genomic_DNA"/>
</dbReference>
<protein>
    <recommendedName>
        <fullName evidence="4">Secreted protein</fullName>
    </recommendedName>
</protein>
<keyword evidence="3" id="KW-1185">Reference proteome</keyword>
<dbReference type="Proteomes" id="UP000000561">
    <property type="component" value="Chromosome 2"/>
</dbReference>
<dbReference type="KEGG" id="uma:UMAG_01061"/>
<evidence type="ECO:0000313" key="3">
    <source>
        <dbReference type="Proteomes" id="UP000000561"/>
    </source>
</evidence>